<dbReference type="PRINTS" id="PR00625">
    <property type="entry name" value="JDOMAIN"/>
</dbReference>
<dbReference type="InParanoid" id="C1DZC1"/>
<dbReference type="InterPro" id="IPR018253">
    <property type="entry name" value="DnaJ_domain_CS"/>
</dbReference>
<feature type="domain" description="J" evidence="3">
    <location>
        <begin position="42"/>
        <end position="109"/>
    </location>
</feature>
<dbReference type="STRING" id="296587.C1DZC1"/>
<feature type="compositionally biased region" description="Basic and acidic residues" evidence="1">
    <location>
        <begin position="371"/>
        <end position="398"/>
    </location>
</feature>
<dbReference type="InterPro" id="IPR050817">
    <property type="entry name" value="DjlA_DnaK_co-chaperone"/>
</dbReference>
<evidence type="ECO:0000256" key="1">
    <source>
        <dbReference type="SAM" id="MobiDB-lite"/>
    </source>
</evidence>
<dbReference type="Pfam" id="PF00226">
    <property type="entry name" value="DnaJ"/>
    <property type="match status" value="1"/>
</dbReference>
<dbReference type="SUPFAM" id="SSF46565">
    <property type="entry name" value="Chaperone J-domain"/>
    <property type="match status" value="1"/>
</dbReference>
<dbReference type="EMBL" id="CP001323">
    <property type="protein sequence ID" value="ACO61577.1"/>
    <property type="molecule type" value="Genomic_DNA"/>
</dbReference>
<dbReference type="CDD" id="cd00167">
    <property type="entry name" value="SANT"/>
    <property type="match status" value="1"/>
</dbReference>
<keyword evidence="2" id="KW-0732">Signal</keyword>
<protein>
    <submittedName>
        <fullName evidence="5">DnaJ protein</fullName>
    </submittedName>
</protein>
<dbReference type="PROSITE" id="PS50090">
    <property type="entry name" value="MYB_LIKE"/>
    <property type="match status" value="1"/>
</dbReference>
<dbReference type="OrthoDB" id="10250354at2759"/>
<evidence type="ECO:0000256" key="2">
    <source>
        <dbReference type="SAM" id="SignalP"/>
    </source>
</evidence>
<dbReference type="InterPro" id="IPR001623">
    <property type="entry name" value="DnaJ_domain"/>
</dbReference>
<dbReference type="Proteomes" id="UP000002009">
    <property type="component" value="Chromosome 2"/>
</dbReference>
<proteinExistence type="predicted"/>
<dbReference type="InterPro" id="IPR001005">
    <property type="entry name" value="SANT/Myb"/>
</dbReference>
<accession>C1DZC1</accession>
<feature type="region of interest" description="Disordered" evidence="1">
    <location>
        <begin position="371"/>
        <end position="400"/>
    </location>
</feature>
<dbReference type="InterPro" id="IPR036869">
    <property type="entry name" value="J_dom_sf"/>
</dbReference>
<organism evidence="5 6">
    <name type="scientific">Micromonas commoda (strain RCC299 / NOUM17 / CCMP2709)</name>
    <name type="common">Picoplanktonic green alga</name>
    <dbReference type="NCBI Taxonomy" id="296587"/>
    <lineage>
        <taxon>Eukaryota</taxon>
        <taxon>Viridiplantae</taxon>
        <taxon>Chlorophyta</taxon>
        <taxon>Mamiellophyceae</taxon>
        <taxon>Mamiellales</taxon>
        <taxon>Mamiellaceae</taxon>
        <taxon>Micromonas</taxon>
    </lineage>
</organism>
<dbReference type="SUPFAM" id="SSF46689">
    <property type="entry name" value="Homeodomain-like"/>
    <property type="match status" value="1"/>
</dbReference>
<dbReference type="CDD" id="cd06257">
    <property type="entry name" value="DnaJ"/>
    <property type="match status" value="1"/>
</dbReference>
<evidence type="ECO:0000259" key="4">
    <source>
        <dbReference type="PROSITE" id="PS50090"/>
    </source>
</evidence>
<reference evidence="5 6" key="1">
    <citation type="journal article" date="2009" name="Science">
        <title>Green evolution and dynamic adaptations revealed by genomes of the marine picoeukaryotes Micromonas.</title>
        <authorList>
            <person name="Worden A.Z."/>
            <person name="Lee J.H."/>
            <person name="Mock T."/>
            <person name="Rouze P."/>
            <person name="Simmons M.P."/>
            <person name="Aerts A.L."/>
            <person name="Allen A.E."/>
            <person name="Cuvelier M.L."/>
            <person name="Derelle E."/>
            <person name="Everett M.V."/>
            <person name="Foulon E."/>
            <person name="Grimwood J."/>
            <person name="Gundlach H."/>
            <person name="Henrissat B."/>
            <person name="Napoli C."/>
            <person name="McDonald S.M."/>
            <person name="Parker M.S."/>
            <person name="Rombauts S."/>
            <person name="Salamov A."/>
            <person name="Von Dassow P."/>
            <person name="Badger J.H."/>
            <person name="Coutinho P.M."/>
            <person name="Demir E."/>
            <person name="Dubchak I."/>
            <person name="Gentemann C."/>
            <person name="Eikrem W."/>
            <person name="Gready J.E."/>
            <person name="John U."/>
            <person name="Lanier W."/>
            <person name="Lindquist E.A."/>
            <person name="Lucas S."/>
            <person name="Mayer K.F."/>
            <person name="Moreau H."/>
            <person name="Not F."/>
            <person name="Otillar R."/>
            <person name="Panaud O."/>
            <person name="Pangilinan J."/>
            <person name="Paulsen I."/>
            <person name="Piegu B."/>
            <person name="Poliakov A."/>
            <person name="Robbens S."/>
            <person name="Schmutz J."/>
            <person name="Toulza E."/>
            <person name="Wyss T."/>
            <person name="Zelensky A."/>
            <person name="Zhou K."/>
            <person name="Armbrust E.V."/>
            <person name="Bhattacharya D."/>
            <person name="Goodenough U.W."/>
            <person name="Van de Peer Y."/>
            <person name="Grigoriev I.V."/>
        </authorList>
    </citation>
    <scope>NUCLEOTIDE SEQUENCE [LARGE SCALE GENOMIC DNA]</scope>
    <source>
        <strain evidence="6">RCC299 / NOUM17</strain>
    </source>
</reference>
<keyword evidence="6" id="KW-1185">Reference proteome</keyword>
<sequence>MTRACLVAIVLTLSTTGGSWLASAAPPAIPPCIPGSASDAPNCYQLLDVPLTATTKQIKKAYRRRALDVHPDKCGANCGEEANKRFVDLAFAYETLGDESTRGRYERGGGVWAPRAADDDESSSSSSIYASHSDAWARSQFDLARDPLLTVRGWATLFCIVAVGVLGDRSLRAAEIRARQRRRSGDVAATAERGVRSAALARQGDERRRVNAHVSVSRQRREARRRELREAIHASWNAPRELSEVLSDTNVANAGPKSAPRTLPRRVQSLIEETRAIAASSEKLAKETAKAAMRASFASADDDRYDDRYDDAAALAREKVTGTDADAGAAAMVRAVRGRTSANAWESSVVGEETLRQALIAWGKDAAAKDREWTRRRRRDVDESGRTSDHPGVSDHPDGGVAEELAALAESLREWGRLSREFGRLALELVGHARRCAAAVAAADRVRAAAESSATNPGGAVAVPWTKQEKATLKAAMAKYPKGHLRRWEMVAREFEGSRTVDEIRRFVAEMIVAVRNKDAVLGAVSRNP</sequence>
<dbReference type="PROSITE" id="PS00636">
    <property type="entry name" value="DNAJ_1"/>
    <property type="match status" value="1"/>
</dbReference>
<dbReference type="OMA" id="TSANAWE"/>
<dbReference type="InterPro" id="IPR009057">
    <property type="entry name" value="Homeodomain-like_sf"/>
</dbReference>
<evidence type="ECO:0000313" key="5">
    <source>
        <dbReference type="EMBL" id="ACO61577.1"/>
    </source>
</evidence>
<gene>
    <name evidence="5" type="ORF">MICPUN_55641</name>
</gene>
<evidence type="ECO:0000259" key="3">
    <source>
        <dbReference type="PROSITE" id="PS50076"/>
    </source>
</evidence>
<feature type="chain" id="PRO_5002908754" evidence="2">
    <location>
        <begin position="25"/>
        <end position="529"/>
    </location>
</feature>
<dbReference type="SMART" id="SM00271">
    <property type="entry name" value="DnaJ"/>
    <property type="match status" value="1"/>
</dbReference>
<dbReference type="KEGG" id="mis:MICPUN_55641"/>
<dbReference type="PANTHER" id="PTHR24074">
    <property type="entry name" value="CO-CHAPERONE PROTEIN DJLA"/>
    <property type="match status" value="1"/>
</dbReference>
<dbReference type="RefSeq" id="XP_002500319.1">
    <property type="nucleotide sequence ID" value="XM_002500273.1"/>
</dbReference>
<feature type="signal peptide" evidence="2">
    <location>
        <begin position="1"/>
        <end position="24"/>
    </location>
</feature>
<dbReference type="Gene3D" id="1.10.287.110">
    <property type="entry name" value="DnaJ domain"/>
    <property type="match status" value="1"/>
</dbReference>
<dbReference type="Gene3D" id="1.10.10.60">
    <property type="entry name" value="Homeodomain-like"/>
    <property type="match status" value="1"/>
</dbReference>
<name>C1DZC1_MICCC</name>
<feature type="domain" description="Myb-like" evidence="4">
    <location>
        <begin position="464"/>
        <end position="512"/>
    </location>
</feature>
<dbReference type="Pfam" id="PF23082">
    <property type="entry name" value="Myb_DNA-binding_2"/>
    <property type="match status" value="1"/>
</dbReference>
<dbReference type="eggNOG" id="KOG0714">
    <property type="taxonomic scope" value="Eukaryota"/>
</dbReference>
<dbReference type="PROSITE" id="PS50076">
    <property type="entry name" value="DNAJ_2"/>
    <property type="match status" value="1"/>
</dbReference>
<dbReference type="SMART" id="SM00717">
    <property type="entry name" value="SANT"/>
    <property type="match status" value="1"/>
</dbReference>
<evidence type="ECO:0000313" key="6">
    <source>
        <dbReference type="Proteomes" id="UP000002009"/>
    </source>
</evidence>
<dbReference type="AlphaFoldDB" id="C1DZC1"/>
<dbReference type="GeneID" id="8241030"/>